<dbReference type="GeneID" id="19943965"/>
<dbReference type="OMA" id="CCAQHTN"/>
<dbReference type="STRING" id="1156394.T0SAH6"/>
<evidence type="ECO:0000256" key="1">
    <source>
        <dbReference type="SAM" id="MobiDB-lite"/>
    </source>
</evidence>
<name>T0SAH6_SAPDV</name>
<evidence type="ECO:0000259" key="2">
    <source>
        <dbReference type="Pfam" id="PF24906"/>
    </source>
</evidence>
<proteinExistence type="predicted"/>
<evidence type="ECO:0000313" key="4">
    <source>
        <dbReference type="Proteomes" id="UP000030762"/>
    </source>
</evidence>
<dbReference type="AlphaFoldDB" id="T0SAH6"/>
<reference evidence="3 4" key="1">
    <citation type="submission" date="2012-04" db="EMBL/GenBank/DDBJ databases">
        <title>The Genome Sequence of Saprolegnia declina VS20.</title>
        <authorList>
            <consortium name="The Broad Institute Genome Sequencing Platform"/>
            <person name="Russ C."/>
            <person name="Nusbaum C."/>
            <person name="Tyler B."/>
            <person name="van West P."/>
            <person name="Dieguez-Uribeondo J."/>
            <person name="de Bruijn I."/>
            <person name="Tripathy S."/>
            <person name="Jiang R."/>
            <person name="Young S.K."/>
            <person name="Zeng Q."/>
            <person name="Gargeya S."/>
            <person name="Fitzgerald M."/>
            <person name="Haas B."/>
            <person name="Abouelleil A."/>
            <person name="Alvarado L."/>
            <person name="Arachchi H.M."/>
            <person name="Berlin A."/>
            <person name="Chapman S.B."/>
            <person name="Goldberg J."/>
            <person name="Griggs A."/>
            <person name="Gujja S."/>
            <person name="Hansen M."/>
            <person name="Howarth C."/>
            <person name="Imamovic A."/>
            <person name="Larimer J."/>
            <person name="McCowen C."/>
            <person name="Montmayeur A."/>
            <person name="Murphy C."/>
            <person name="Neiman D."/>
            <person name="Pearson M."/>
            <person name="Priest M."/>
            <person name="Roberts A."/>
            <person name="Saif S."/>
            <person name="Shea T."/>
            <person name="Sisk P."/>
            <person name="Sykes S."/>
            <person name="Wortman J."/>
            <person name="Nusbaum C."/>
            <person name="Birren B."/>
        </authorList>
    </citation>
    <scope>NUCLEOTIDE SEQUENCE [LARGE SCALE GENOMIC DNA]</scope>
    <source>
        <strain evidence="3 4">VS20</strain>
    </source>
</reference>
<dbReference type="InParanoid" id="T0SAH6"/>
<dbReference type="RefSeq" id="XP_008607089.1">
    <property type="nucleotide sequence ID" value="XM_008608867.1"/>
</dbReference>
<dbReference type="EMBL" id="JH767138">
    <property type="protein sequence ID" value="EQC39817.1"/>
    <property type="molecule type" value="Genomic_DNA"/>
</dbReference>
<dbReference type="Pfam" id="PF24906">
    <property type="entry name" value="Zf_WRKY19"/>
    <property type="match status" value="1"/>
</dbReference>
<dbReference type="InterPro" id="IPR056866">
    <property type="entry name" value="Znf_WRKY19"/>
</dbReference>
<dbReference type="VEuPathDB" id="FungiDB:SDRG_03238"/>
<dbReference type="Proteomes" id="UP000030762">
    <property type="component" value="Unassembled WGS sequence"/>
</dbReference>
<feature type="region of interest" description="Disordered" evidence="1">
    <location>
        <begin position="1"/>
        <end position="29"/>
    </location>
</feature>
<evidence type="ECO:0000313" key="3">
    <source>
        <dbReference type="EMBL" id="EQC39817.1"/>
    </source>
</evidence>
<sequence>MTCADDDSSLEQKRPPPSMGQSIERISLSPLVVPRQESMSIRGLLNPQELPRAASSLSIRRQENEFKQEDGLPRMLSKRPLDLLDADAVCPKRGLSCNVPACPNKAVSKGRCITHGGGCRCKIPGCKNGAKMYGLCHLHGGRKQCKATGCNKFAKSMGLCWAHGGSKTCGIPLCGKGALKGGYCWAHGGGKRCLVDACQKPVKHGTCCAQHTNPGRLSP</sequence>
<dbReference type="PANTHER" id="PTHR31827">
    <property type="entry name" value="EMB|CAB89363.1"/>
    <property type="match status" value="1"/>
</dbReference>
<keyword evidence="4" id="KW-1185">Reference proteome</keyword>
<dbReference type="OrthoDB" id="76668at2759"/>
<accession>T0SAH6</accession>
<protein>
    <recommendedName>
        <fullName evidence="2">WRKY19-like zinc finger domain-containing protein</fullName>
    </recommendedName>
</protein>
<feature type="domain" description="WRKY19-like zinc finger" evidence="2">
    <location>
        <begin position="143"/>
        <end position="165"/>
    </location>
</feature>
<organism evidence="3 4">
    <name type="scientific">Saprolegnia diclina (strain VS20)</name>
    <dbReference type="NCBI Taxonomy" id="1156394"/>
    <lineage>
        <taxon>Eukaryota</taxon>
        <taxon>Sar</taxon>
        <taxon>Stramenopiles</taxon>
        <taxon>Oomycota</taxon>
        <taxon>Saprolegniomycetes</taxon>
        <taxon>Saprolegniales</taxon>
        <taxon>Saprolegniaceae</taxon>
        <taxon>Saprolegnia</taxon>
    </lineage>
</organism>
<gene>
    <name evidence="3" type="ORF">SDRG_03238</name>
</gene>
<dbReference type="PANTHER" id="PTHR31827:SF1">
    <property type="entry name" value="EMB|CAB89363.1"/>
    <property type="match status" value="1"/>
</dbReference>